<accession>A0AAD8PZE8</accession>
<dbReference type="RefSeq" id="XP_060413882.1">
    <property type="nucleotide sequence ID" value="XM_060551580.1"/>
</dbReference>
<sequence length="303" mass="33951">MANSILVTCAQVLSAPALLLFALNVPSVCYRNYATRVLTTLLTAGAAGNVVATVKITYPSVAFMTRLLESWTIIWAAVLLLRHNPVSNARRRRWSREPSLDGEYEEGGLVWQKYPRRSWAARLAWTSNLLISFRGVEWQFGNSEKEKAHGAVDRTRPKVSNEQVSIALSILKLSRDILVFRAVLMIAAQLEGQLVGPGWQLRALHTMTLITTSIPFINFCHSVWTMVGALGQLANPSTAFDMQRYNPSPWGPMGAMIEYGLTGLWGVTRHNYFKFGFQSASDLATPRTNNPRLKPLLRLLRMF</sequence>
<dbReference type="GeneID" id="85435820"/>
<keyword evidence="2" id="KW-1185">Reference proteome</keyword>
<dbReference type="EMBL" id="JAHLJV010000031">
    <property type="protein sequence ID" value="KAK1590394.1"/>
    <property type="molecule type" value="Genomic_DNA"/>
</dbReference>
<dbReference type="Proteomes" id="UP001230504">
    <property type="component" value="Unassembled WGS sequence"/>
</dbReference>
<evidence type="ECO:0000313" key="1">
    <source>
        <dbReference type="EMBL" id="KAK1590394.1"/>
    </source>
</evidence>
<reference evidence="1" key="1">
    <citation type="submission" date="2021-06" db="EMBL/GenBank/DDBJ databases">
        <title>Comparative genomics, transcriptomics and evolutionary studies reveal genomic signatures of adaptation to plant cell wall in hemibiotrophic fungi.</title>
        <authorList>
            <consortium name="DOE Joint Genome Institute"/>
            <person name="Baroncelli R."/>
            <person name="Diaz J.F."/>
            <person name="Benocci T."/>
            <person name="Peng M."/>
            <person name="Battaglia E."/>
            <person name="Haridas S."/>
            <person name="Andreopoulos W."/>
            <person name="Labutti K."/>
            <person name="Pangilinan J."/>
            <person name="Floch G.L."/>
            <person name="Makela M.R."/>
            <person name="Henrissat B."/>
            <person name="Grigoriev I.V."/>
            <person name="Crouch J.A."/>
            <person name="De Vries R.P."/>
            <person name="Sukno S.A."/>
            <person name="Thon M.R."/>
        </authorList>
    </citation>
    <scope>NUCLEOTIDE SEQUENCE</scope>
    <source>
        <strain evidence="1">CBS 125086</strain>
    </source>
</reference>
<protein>
    <recommendedName>
        <fullName evidence="3">Wax synthase domain-containing protein</fullName>
    </recommendedName>
</protein>
<evidence type="ECO:0000313" key="2">
    <source>
        <dbReference type="Proteomes" id="UP001230504"/>
    </source>
</evidence>
<name>A0AAD8PZE8_9PEZI</name>
<dbReference type="AlphaFoldDB" id="A0AAD8PZE8"/>
<comment type="caution">
    <text evidence="1">The sequence shown here is derived from an EMBL/GenBank/DDBJ whole genome shotgun (WGS) entry which is preliminary data.</text>
</comment>
<proteinExistence type="predicted"/>
<organism evidence="1 2">
    <name type="scientific">Colletotrichum navitas</name>
    <dbReference type="NCBI Taxonomy" id="681940"/>
    <lineage>
        <taxon>Eukaryota</taxon>
        <taxon>Fungi</taxon>
        <taxon>Dikarya</taxon>
        <taxon>Ascomycota</taxon>
        <taxon>Pezizomycotina</taxon>
        <taxon>Sordariomycetes</taxon>
        <taxon>Hypocreomycetidae</taxon>
        <taxon>Glomerellales</taxon>
        <taxon>Glomerellaceae</taxon>
        <taxon>Colletotrichum</taxon>
        <taxon>Colletotrichum graminicola species complex</taxon>
    </lineage>
</organism>
<gene>
    <name evidence="1" type="ORF">LY79DRAFT_217331</name>
</gene>
<evidence type="ECO:0008006" key="3">
    <source>
        <dbReference type="Google" id="ProtNLM"/>
    </source>
</evidence>